<dbReference type="HOGENOM" id="CLU_2013701_0_0_6"/>
<feature type="transmembrane region" description="Helical" evidence="1">
    <location>
        <begin position="6"/>
        <end position="26"/>
    </location>
</feature>
<name>A4Y1Z4_SHEPC</name>
<sequence length="130" mass="13776">MLEVTMFAAYLVIGVFVFVAGLIVLLNKGNPLPAAIPRAAPLNIIPSTIPCVAIQYQDGCDDVDDDTAGFNRRTGAYHDYLINPATGLLTLNGALDVAGNPLGADLTHSGIYSGHDIDHDFGMNHFGSDF</sequence>
<evidence type="ECO:0000313" key="2">
    <source>
        <dbReference type="EMBL" id="ABP73977.1"/>
    </source>
</evidence>
<organism evidence="2">
    <name type="scientific">Shewanella putrefaciens (strain CN-32 / ATCC BAA-453)</name>
    <dbReference type="NCBI Taxonomy" id="319224"/>
    <lineage>
        <taxon>Bacteria</taxon>
        <taxon>Pseudomonadati</taxon>
        <taxon>Pseudomonadota</taxon>
        <taxon>Gammaproteobacteria</taxon>
        <taxon>Alteromonadales</taxon>
        <taxon>Shewanellaceae</taxon>
        <taxon>Shewanella</taxon>
    </lineage>
</organism>
<accession>A4Y1Z4</accession>
<dbReference type="EMBL" id="CP000681">
    <property type="protein sequence ID" value="ABP73977.1"/>
    <property type="molecule type" value="Genomic_DNA"/>
</dbReference>
<proteinExistence type="predicted"/>
<dbReference type="AlphaFoldDB" id="A4Y1Z4"/>
<reference evidence="2" key="1">
    <citation type="submission" date="2007-04" db="EMBL/GenBank/DDBJ databases">
        <title>Complete sequence of Shewanella putrefaciens CN-32.</title>
        <authorList>
            <consortium name="US DOE Joint Genome Institute"/>
            <person name="Copeland A."/>
            <person name="Lucas S."/>
            <person name="Lapidus A."/>
            <person name="Barry K."/>
            <person name="Detter J.C."/>
            <person name="Glavina del Rio T."/>
            <person name="Hammon N."/>
            <person name="Israni S."/>
            <person name="Dalin E."/>
            <person name="Tice H."/>
            <person name="Pitluck S."/>
            <person name="Chain P."/>
            <person name="Malfatti S."/>
            <person name="Shin M."/>
            <person name="Vergez L."/>
            <person name="Schmutz J."/>
            <person name="Larimer F."/>
            <person name="Land M."/>
            <person name="Hauser L."/>
            <person name="Kyrpides N."/>
            <person name="Mikhailova N."/>
            <person name="Romine M.F."/>
            <person name="Fredrickson J."/>
            <person name="Tiedje J."/>
            <person name="Richardson P."/>
        </authorList>
    </citation>
    <scope>NUCLEOTIDE SEQUENCE [LARGE SCALE GENOMIC DNA]</scope>
    <source>
        <strain evidence="2">CN-32</strain>
    </source>
</reference>
<keyword evidence="1" id="KW-0812">Transmembrane</keyword>
<gene>
    <name evidence="2" type="ordered locus">Sputcn32_0241</name>
</gene>
<evidence type="ECO:0000256" key="1">
    <source>
        <dbReference type="SAM" id="Phobius"/>
    </source>
</evidence>
<keyword evidence="1" id="KW-0472">Membrane</keyword>
<keyword evidence="1" id="KW-1133">Transmembrane helix</keyword>
<protein>
    <submittedName>
        <fullName evidence="2">Uncharacterized protein</fullName>
    </submittedName>
</protein>
<dbReference type="STRING" id="319224.Sputcn32_0241"/>
<dbReference type="eggNOG" id="ENOG5030U30">
    <property type="taxonomic scope" value="Bacteria"/>
</dbReference>
<dbReference type="KEGG" id="spc:Sputcn32_0241"/>